<dbReference type="CDD" id="cd12148">
    <property type="entry name" value="fungal_TF_MHR"/>
    <property type="match status" value="1"/>
</dbReference>
<dbReference type="PANTHER" id="PTHR40626">
    <property type="entry name" value="MIP31509P"/>
    <property type="match status" value="1"/>
</dbReference>
<keyword evidence="5" id="KW-0862">Zinc</keyword>
<evidence type="ECO:0000256" key="2">
    <source>
        <dbReference type="ARBA" id="ARBA00022723"/>
    </source>
</evidence>
<evidence type="ECO:0000313" key="11">
    <source>
        <dbReference type="Proteomes" id="UP000054559"/>
    </source>
</evidence>
<dbReference type="GO" id="GO:0006351">
    <property type="term" value="P:DNA-templated transcription"/>
    <property type="evidence" value="ECO:0007669"/>
    <property type="project" value="InterPro"/>
</dbReference>
<evidence type="ECO:0000256" key="6">
    <source>
        <dbReference type="ARBA" id="ARBA00023242"/>
    </source>
</evidence>
<dbReference type="PROSITE" id="PS00028">
    <property type="entry name" value="ZINC_FINGER_C2H2_1"/>
    <property type="match status" value="2"/>
</dbReference>
<feature type="region of interest" description="Disordered" evidence="8">
    <location>
        <begin position="188"/>
        <end position="235"/>
    </location>
</feature>
<evidence type="ECO:0000256" key="8">
    <source>
        <dbReference type="SAM" id="MobiDB-lite"/>
    </source>
</evidence>
<dbReference type="PROSITE" id="PS50157">
    <property type="entry name" value="ZINC_FINGER_C2H2_2"/>
    <property type="match status" value="2"/>
</dbReference>
<organism evidence="10 11">
    <name type="scientific">Coccidioides immitis RMSCC 3703</name>
    <dbReference type="NCBI Taxonomy" id="454286"/>
    <lineage>
        <taxon>Eukaryota</taxon>
        <taxon>Fungi</taxon>
        <taxon>Dikarya</taxon>
        <taxon>Ascomycota</taxon>
        <taxon>Pezizomycotina</taxon>
        <taxon>Eurotiomycetes</taxon>
        <taxon>Eurotiomycetidae</taxon>
        <taxon>Onygenales</taxon>
        <taxon>Onygenaceae</taxon>
        <taxon>Coccidioides</taxon>
    </lineage>
</organism>
<dbReference type="InterPro" id="IPR007219">
    <property type="entry name" value="XnlR_reg_dom"/>
</dbReference>
<reference evidence="11" key="1">
    <citation type="journal article" date="2010" name="Genome Res.">
        <title>Population genomic sequencing of Coccidioides fungi reveals recent hybridization and transposon control.</title>
        <authorList>
            <person name="Neafsey D.E."/>
            <person name="Barker B.M."/>
            <person name="Sharpton T.J."/>
            <person name="Stajich J.E."/>
            <person name="Park D.J."/>
            <person name="Whiston E."/>
            <person name="Hung C.-Y."/>
            <person name="McMahan C."/>
            <person name="White J."/>
            <person name="Sykes S."/>
            <person name="Heiman D."/>
            <person name="Young S."/>
            <person name="Zeng Q."/>
            <person name="Abouelleil A."/>
            <person name="Aftuck L."/>
            <person name="Bessette D."/>
            <person name="Brown A."/>
            <person name="FitzGerald M."/>
            <person name="Lui A."/>
            <person name="Macdonald J.P."/>
            <person name="Priest M."/>
            <person name="Orbach M.J."/>
            <person name="Galgiani J.N."/>
            <person name="Kirkland T.N."/>
            <person name="Cole G.T."/>
            <person name="Birren B.W."/>
            <person name="Henn M.R."/>
            <person name="Taylor J.W."/>
            <person name="Rounsley S.D."/>
        </authorList>
    </citation>
    <scope>NUCLEOTIDE SEQUENCE [LARGE SCALE GENOMIC DNA]</scope>
    <source>
        <strain evidence="11">RMSCC 3703</strain>
    </source>
</reference>
<dbReference type="OrthoDB" id="654211at2759"/>
<evidence type="ECO:0000313" key="10">
    <source>
        <dbReference type="EMBL" id="KMU81099.1"/>
    </source>
</evidence>
<proteinExistence type="predicted"/>
<dbReference type="FunFam" id="3.30.160.60:FF:000100">
    <property type="entry name" value="Zinc finger 45-like"/>
    <property type="match status" value="1"/>
</dbReference>
<dbReference type="InterPro" id="IPR013087">
    <property type="entry name" value="Znf_C2H2_type"/>
</dbReference>
<dbReference type="InterPro" id="IPR036236">
    <property type="entry name" value="Znf_C2H2_sf"/>
</dbReference>
<dbReference type="InterPro" id="IPR051059">
    <property type="entry name" value="VerF-like"/>
</dbReference>
<keyword evidence="6" id="KW-0539">Nucleus</keyword>
<dbReference type="GO" id="GO:0000785">
    <property type="term" value="C:chromatin"/>
    <property type="evidence" value="ECO:0007669"/>
    <property type="project" value="TreeGrafter"/>
</dbReference>
<dbReference type="Proteomes" id="UP000054559">
    <property type="component" value="Unassembled WGS sequence"/>
</dbReference>
<name>A0A0J8R7Y6_COCIT</name>
<dbReference type="GO" id="GO:0000978">
    <property type="term" value="F:RNA polymerase II cis-regulatory region sequence-specific DNA binding"/>
    <property type="evidence" value="ECO:0007669"/>
    <property type="project" value="InterPro"/>
</dbReference>
<comment type="subcellular location">
    <subcellularLocation>
        <location evidence="1">Nucleus</location>
    </subcellularLocation>
</comment>
<accession>A0A0J8R7Y6</accession>
<dbReference type="Gene3D" id="3.30.160.60">
    <property type="entry name" value="Classic Zinc Finger"/>
    <property type="match status" value="2"/>
</dbReference>
<keyword evidence="4 7" id="KW-0863">Zinc-finger</keyword>
<dbReference type="SMART" id="SM00355">
    <property type="entry name" value="ZnF_C2H2"/>
    <property type="match status" value="2"/>
</dbReference>
<dbReference type="PANTHER" id="PTHR40626:SF10">
    <property type="entry name" value="C2H2-TYPE DOMAIN-CONTAINING PROTEIN"/>
    <property type="match status" value="1"/>
</dbReference>
<gene>
    <name evidence="10" type="ORF">CISG_02478</name>
</gene>
<keyword evidence="3" id="KW-0677">Repeat</keyword>
<dbReference type="AlphaFoldDB" id="A0A0J8R7Y6"/>
<feature type="region of interest" description="Disordered" evidence="8">
    <location>
        <begin position="94"/>
        <end position="135"/>
    </location>
</feature>
<evidence type="ECO:0000256" key="1">
    <source>
        <dbReference type="ARBA" id="ARBA00004123"/>
    </source>
</evidence>
<sequence>MGRSSKLNAAKLESSRNSFHQEFRQALSRFGPRRQKGNVYPAWFSKPTAALQRTPLRRKKFTPAERSRPPALSIPKATEVPLAVPQLHPEVFMGDGTVANAPTDAPAGEAGPSPSSGNAVANDPSPSAPAKKPRRFHCKRCDTRFSRLEHLQRHERIHTQEKPFACQLCDHRFTRSDLLIRHERLSHNKIVPHKRGKGSRSNANKATATPNPSYHDTPSSAQPAIPTTFDDHHRPSIAVTHPSIERHDDFPLATLSMAAEHVSLQMPYVAAYINGFHEHLPFLHIPTMSVTHCSVELILAIAAVGTQYCLEGEKGIDLFHASQAIAMERIRRRDVRRNTNHRHAIPETASVRASGQTLASYQSLSLAGQLDPSHESSFNTVSQEEDLIQTIQALLILMAMATWAKQKEILREALALQSILATLVRDHGLQGQPMPDNVSWEEWVPLETAKRTKFIVYCFFNLHCIVYNIPSLILNSEVDLMLPSGSAEFKAPTGSLWLEAKAKASSEVSFQDALNRLFSRGGTEVAESNSSLGNYILIHAIIQHIFFLRQVTRGRFDGKRDMAAEDVCALERALRNWQIGWKRHPESSLDPQDPNGPVAFNSTALLRLAYIRLNIDIGPGRALDTRDPVQIAKAFRASPPIRRTPKLVRAVLHSAHALSIPVKIGIRLVAQTQTFIWSIQHSICSLECAFLLSKWLEALSVPNPDPPISDDERRISALVKMMLDETEFPVPSNLAMGSPEMNQQLNAGVLRVWAQIFKGSQTWAIVGVIGNALNICADLAQGG</sequence>
<dbReference type="GO" id="GO:0008270">
    <property type="term" value="F:zinc ion binding"/>
    <property type="evidence" value="ECO:0007669"/>
    <property type="project" value="UniProtKB-KW"/>
</dbReference>
<feature type="domain" description="C2H2-type" evidence="9">
    <location>
        <begin position="136"/>
        <end position="163"/>
    </location>
</feature>
<evidence type="ECO:0000256" key="3">
    <source>
        <dbReference type="ARBA" id="ARBA00022737"/>
    </source>
</evidence>
<dbReference type="EMBL" id="DS268125">
    <property type="protein sequence ID" value="KMU81099.1"/>
    <property type="molecule type" value="Genomic_DNA"/>
</dbReference>
<dbReference type="Pfam" id="PF00096">
    <property type="entry name" value="zf-C2H2"/>
    <property type="match status" value="2"/>
</dbReference>
<dbReference type="GO" id="GO:0005634">
    <property type="term" value="C:nucleus"/>
    <property type="evidence" value="ECO:0007669"/>
    <property type="project" value="UniProtKB-SubCell"/>
</dbReference>
<dbReference type="GO" id="GO:0000981">
    <property type="term" value="F:DNA-binding transcription factor activity, RNA polymerase II-specific"/>
    <property type="evidence" value="ECO:0007669"/>
    <property type="project" value="InterPro"/>
</dbReference>
<feature type="domain" description="C2H2-type" evidence="9">
    <location>
        <begin position="164"/>
        <end position="192"/>
    </location>
</feature>
<dbReference type="Pfam" id="PF04082">
    <property type="entry name" value="Fungal_trans"/>
    <property type="match status" value="1"/>
</dbReference>
<keyword evidence="2" id="KW-0479">Metal-binding</keyword>
<evidence type="ECO:0000259" key="9">
    <source>
        <dbReference type="PROSITE" id="PS50157"/>
    </source>
</evidence>
<dbReference type="SUPFAM" id="SSF57667">
    <property type="entry name" value="beta-beta-alpha zinc fingers"/>
    <property type="match status" value="1"/>
</dbReference>
<feature type="compositionally biased region" description="Polar residues" evidence="8">
    <location>
        <begin position="199"/>
        <end position="222"/>
    </location>
</feature>
<protein>
    <recommendedName>
        <fullName evidence="9">C2H2-type domain-containing protein</fullName>
    </recommendedName>
</protein>
<feature type="region of interest" description="Disordered" evidence="8">
    <location>
        <begin position="46"/>
        <end position="77"/>
    </location>
</feature>
<dbReference type="STRING" id="454286.A0A0J8R7Y6"/>
<evidence type="ECO:0000256" key="5">
    <source>
        <dbReference type="ARBA" id="ARBA00022833"/>
    </source>
</evidence>
<evidence type="ECO:0000256" key="4">
    <source>
        <dbReference type="ARBA" id="ARBA00022771"/>
    </source>
</evidence>
<evidence type="ECO:0000256" key="7">
    <source>
        <dbReference type="PROSITE-ProRule" id="PRU00042"/>
    </source>
</evidence>